<keyword evidence="4" id="KW-1185">Reference proteome</keyword>
<protein>
    <submittedName>
        <fullName evidence="3">SMI1/KNR4 family protein</fullName>
    </submittedName>
</protein>
<dbReference type="EMBL" id="BAABIV010000006">
    <property type="protein sequence ID" value="GAA4980191.1"/>
    <property type="molecule type" value="Genomic_DNA"/>
</dbReference>
<organism evidence="3 4">
    <name type="scientific">Streptomyces hyderabadensis</name>
    <dbReference type="NCBI Taxonomy" id="598549"/>
    <lineage>
        <taxon>Bacteria</taxon>
        <taxon>Bacillati</taxon>
        <taxon>Actinomycetota</taxon>
        <taxon>Actinomycetes</taxon>
        <taxon>Kitasatosporales</taxon>
        <taxon>Streptomycetaceae</taxon>
        <taxon>Streptomyces</taxon>
    </lineage>
</organism>
<evidence type="ECO:0000313" key="4">
    <source>
        <dbReference type="Proteomes" id="UP001500610"/>
    </source>
</evidence>
<feature type="region of interest" description="Disordered" evidence="1">
    <location>
        <begin position="384"/>
        <end position="405"/>
    </location>
</feature>
<sequence>MERREPCEPFDWRAFLGRWQEEWMPRPEREGDRRTGTVVLGRAGADEAAVAAAEERLGRRLPPSYRQFLSVSDGWYVDQMAGVYRLGGVADIDWFGDPYGMTPMYERDLGADPSPEETLLAGMWRRALRLETDSDMTYALLDPGDRDEDGEWALYVYKGWSGEFPDRYPSFRAYMEAMYRHFHATRAERADFVNATTREQDARVERARLLALRGRHEEAVPLLEEASGFGRPHSAVLLNQIRHFLAPHRSRGYGGLVAEAGCLPEVLPVEAMERARDGRRPDGDDHWLGMMAARGVARETAEAVLGALRDGSHRYAPRGAWGRAVAEARESARWGAGDAAWRVLREALPRWEQPGPGLIVPLGLLADPVLGPLVTPERGREVLATPRAGQRGPAPVPAPDLDPPGLGWLAEPAAHRTSLGGGYRGAWVEGVDPARLPGLIGEEGAVLSSPLRPFDVSRLAVGVHGREDVEPWEDRAVVSVGRSGSWAFAFAFDGHGRSRFGPRFRSPAAAASAGGRAVVVWCDRGPGDPEGPPVAFHLSVAEEGTELYAFTVRGTETERSGAIPEALDPDRLFGPGADGVGGERRVLDALYGELGLALPRFALTRGSLPAFTTRSWTRAPREGERFAHLSFTRTRR</sequence>
<dbReference type="InterPro" id="IPR018958">
    <property type="entry name" value="Knr4/Smi1-like_dom"/>
</dbReference>
<dbReference type="InterPro" id="IPR037883">
    <property type="entry name" value="Knr4/Smi1-like_sf"/>
</dbReference>
<gene>
    <name evidence="3" type="ORF">GCM10023257_18010</name>
</gene>
<dbReference type="SUPFAM" id="SSF160631">
    <property type="entry name" value="SMI1/KNR4-like"/>
    <property type="match status" value="1"/>
</dbReference>
<reference evidence="4" key="1">
    <citation type="journal article" date="2019" name="Int. J. Syst. Evol. Microbiol.">
        <title>The Global Catalogue of Microorganisms (GCM) 10K type strain sequencing project: providing services to taxonomists for standard genome sequencing and annotation.</title>
        <authorList>
            <consortium name="The Broad Institute Genomics Platform"/>
            <consortium name="The Broad Institute Genome Sequencing Center for Infectious Disease"/>
            <person name="Wu L."/>
            <person name="Ma J."/>
        </authorList>
    </citation>
    <scope>NUCLEOTIDE SEQUENCE [LARGE SCALE GENOMIC DNA]</scope>
    <source>
        <strain evidence="4">JCM 17657</strain>
    </source>
</reference>
<accession>A0ABP9HW26</accession>
<evidence type="ECO:0000256" key="1">
    <source>
        <dbReference type="SAM" id="MobiDB-lite"/>
    </source>
</evidence>
<comment type="caution">
    <text evidence="3">The sequence shown here is derived from an EMBL/GenBank/DDBJ whole genome shotgun (WGS) entry which is preliminary data.</text>
</comment>
<proteinExistence type="predicted"/>
<dbReference type="Gene3D" id="3.40.1580.10">
    <property type="entry name" value="SMI1/KNR4-like"/>
    <property type="match status" value="1"/>
</dbReference>
<evidence type="ECO:0000259" key="2">
    <source>
        <dbReference type="SMART" id="SM00860"/>
    </source>
</evidence>
<dbReference type="Proteomes" id="UP001500610">
    <property type="component" value="Unassembled WGS sequence"/>
</dbReference>
<dbReference type="SMART" id="SM00860">
    <property type="entry name" value="SMI1_KNR4"/>
    <property type="match status" value="1"/>
</dbReference>
<dbReference type="Pfam" id="PF09346">
    <property type="entry name" value="SMI1_KNR4"/>
    <property type="match status" value="1"/>
</dbReference>
<evidence type="ECO:0000313" key="3">
    <source>
        <dbReference type="EMBL" id="GAA4980191.1"/>
    </source>
</evidence>
<feature type="domain" description="Knr4/Smi1-like" evidence="2">
    <location>
        <begin position="44"/>
        <end position="177"/>
    </location>
</feature>
<name>A0ABP9HW26_9ACTN</name>